<dbReference type="PANTHER" id="PTHR36223">
    <property type="entry name" value="BETA-LACTAMASE-TYPE TRANSPEPTIDASE FOLD DOMAIN CONTAINING PROTEIN"/>
    <property type="match status" value="1"/>
</dbReference>
<accession>A0A0D2NDP0</accession>
<protein>
    <recommendedName>
        <fullName evidence="1">DUF7918 domain-containing protein</fullName>
    </recommendedName>
</protein>
<keyword evidence="3" id="KW-1185">Reference proteome</keyword>
<evidence type="ECO:0000313" key="3">
    <source>
        <dbReference type="Proteomes" id="UP000054270"/>
    </source>
</evidence>
<evidence type="ECO:0000313" key="2">
    <source>
        <dbReference type="EMBL" id="KJA14701.1"/>
    </source>
</evidence>
<dbReference type="STRING" id="945553.A0A0D2NDP0"/>
<dbReference type="PANTHER" id="PTHR36223:SF1">
    <property type="entry name" value="TRANSCRIPTION ELONGATION FACTOR EAF N-TERMINAL DOMAIN-CONTAINING PROTEIN"/>
    <property type="match status" value="1"/>
</dbReference>
<proteinExistence type="predicted"/>
<evidence type="ECO:0000259" key="1">
    <source>
        <dbReference type="Pfam" id="PF25534"/>
    </source>
</evidence>
<name>A0A0D2NDP0_HYPSF</name>
<dbReference type="EMBL" id="KN817668">
    <property type="protein sequence ID" value="KJA14701.1"/>
    <property type="molecule type" value="Genomic_DNA"/>
</dbReference>
<dbReference type="Proteomes" id="UP000054270">
    <property type="component" value="Unassembled WGS sequence"/>
</dbReference>
<dbReference type="InterPro" id="IPR057678">
    <property type="entry name" value="DUF7918"/>
</dbReference>
<dbReference type="Pfam" id="PF25534">
    <property type="entry name" value="DUF7918"/>
    <property type="match status" value="1"/>
</dbReference>
<reference evidence="3" key="1">
    <citation type="submission" date="2014-04" db="EMBL/GenBank/DDBJ databases">
        <title>Evolutionary Origins and Diversification of the Mycorrhizal Mutualists.</title>
        <authorList>
            <consortium name="DOE Joint Genome Institute"/>
            <consortium name="Mycorrhizal Genomics Consortium"/>
            <person name="Kohler A."/>
            <person name="Kuo A."/>
            <person name="Nagy L.G."/>
            <person name="Floudas D."/>
            <person name="Copeland A."/>
            <person name="Barry K.W."/>
            <person name="Cichocki N."/>
            <person name="Veneault-Fourrey C."/>
            <person name="LaButti K."/>
            <person name="Lindquist E.A."/>
            <person name="Lipzen A."/>
            <person name="Lundell T."/>
            <person name="Morin E."/>
            <person name="Murat C."/>
            <person name="Riley R."/>
            <person name="Ohm R."/>
            <person name="Sun H."/>
            <person name="Tunlid A."/>
            <person name="Henrissat B."/>
            <person name="Grigoriev I.V."/>
            <person name="Hibbett D.S."/>
            <person name="Martin F."/>
        </authorList>
    </citation>
    <scope>NUCLEOTIDE SEQUENCE [LARGE SCALE GENOMIC DNA]</scope>
    <source>
        <strain evidence="3">FD-334 SS-4</strain>
    </source>
</reference>
<dbReference type="OMA" id="RTISCWI"/>
<dbReference type="AlphaFoldDB" id="A0A0D2NDP0"/>
<organism evidence="2 3">
    <name type="scientific">Hypholoma sublateritium (strain FD-334 SS-4)</name>
    <dbReference type="NCBI Taxonomy" id="945553"/>
    <lineage>
        <taxon>Eukaryota</taxon>
        <taxon>Fungi</taxon>
        <taxon>Dikarya</taxon>
        <taxon>Basidiomycota</taxon>
        <taxon>Agaricomycotina</taxon>
        <taxon>Agaricomycetes</taxon>
        <taxon>Agaricomycetidae</taxon>
        <taxon>Agaricales</taxon>
        <taxon>Agaricineae</taxon>
        <taxon>Strophariaceae</taxon>
        <taxon>Hypholoma</taxon>
    </lineage>
</organism>
<gene>
    <name evidence="2" type="ORF">HYPSUDRAFT_48921</name>
</gene>
<sequence length="290" mass="32605">MEAPNGVLSCDGFEAWIVVDGVPCTQYSVQYEERDAVAGPKASCWIASTADKAFSINIKKGQDSNAYKATVYLDEQRVRNLAVHNTPATVTISKTWVSDYEAKNFLFAPLELTDDDSYLENPALQNIGSIRVVLTRGTYRGRAAGHHGYNIVDTGKVHERSKKGLSHRVKYGPVERSENNRKFCAFDVHGKPVTFLFRYRPLDMLQASEIAPRTRSLSEGEENNVGTVVKEEEEIINVDSDDEKEKELLAQLESVRNKKRAKQDDGRLKKKVKTEPVRHFMPGEVIDLTL</sequence>
<feature type="domain" description="DUF7918" evidence="1">
    <location>
        <begin position="13"/>
        <end position="214"/>
    </location>
</feature>
<dbReference type="OrthoDB" id="3364132at2759"/>